<dbReference type="InParanoid" id="A0A6C2YK16"/>
<dbReference type="EMBL" id="LR586016">
    <property type="protein sequence ID" value="VIP01717.1"/>
    <property type="molecule type" value="Genomic_DNA"/>
</dbReference>
<dbReference type="EMBL" id="LR593887">
    <property type="protein sequence ID" value="VTR99239.1"/>
    <property type="molecule type" value="Genomic_DNA"/>
</dbReference>
<gene>
    <name evidence="2" type="ORF">GMBLW1_22430</name>
</gene>
<evidence type="ECO:0000313" key="3">
    <source>
        <dbReference type="Proteomes" id="UP000464378"/>
    </source>
</evidence>
<organism evidence="2">
    <name type="scientific">Tuwongella immobilis</name>
    <dbReference type="NCBI Taxonomy" id="692036"/>
    <lineage>
        <taxon>Bacteria</taxon>
        <taxon>Pseudomonadati</taxon>
        <taxon>Planctomycetota</taxon>
        <taxon>Planctomycetia</taxon>
        <taxon>Gemmatales</taxon>
        <taxon>Gemmataceae</taxon>
        <taxon>Tuwongella</taxon>
    </lineage>
</organism>
<dbReference type="AlphaFoldDB" id="A0A6C2YK16"/>
<feature type="region of interest" description="Disordered" evidence="1">
    <location>
        <begin position="85"/>
        <end position="145"/>
    </location>
</feature>
<dbReference type="RefSeq" id="WP_162656970.1">
    <property type="nucleotide sequence ID" value="NZ_LR593887.1"/>
</dbReference>
<proteinExistence type="predicted"/>
<evidence type="ECO:0008006" key="4">
    <source>
        <dbReference type="Google" id="ProtNLM"/>
    </source>
</evidence>
<evidence type="ECO:0000256" key="1">
    <source>
        <dbReference type="SAM" id="MobiDB-lite"/>
    </source>
</evidence>
<name>A0A6C2YK16_9BACT</name>
<reference evidence="2" key="1">
    <citation type="submission" date="2019-04" db="EMBL/GenBank/DDBJ databases">
        <authorList>
            <consortium name="Science for Life Laboratories"/>
        </authorList>
    </citation>
    <scope>NUCLEOTIDE SEQUENCE</scope>
    <source>
        <strain evidence="2">MBLW1</strain>
    </source>
</reference>
<sequence length="145" mass="14825">MMRMRWVGGMLVGIGLMGLLGCGPSGAVVMGTVTLDGKPVDDGSITFEPADGQGASVGSTITAGKFQVDSTQGMLPGKKKVTIRASQKTGKQVAASPPAPAGTMVDEVRIFPPRGTAPPVESAEIKPGDNQLEFALQSKPTGKSK</sequence>
<accession>A0A6C2YK16</accession>
<keyword evidence="3" id="KW-1185">Reference proteome</keyword>
<dbReference type="Proteomes" id="UP000464378">
    <property type="component" value="Chromosome"/>
</dbReference>
<protein>
    <recommendedName>
        <fullName evidence="4">Carboxypeptidase regulatory-like domain-containing protein</fullName>
    </recommendedName>
</protein>
<dbReference type="PROSITE" id="PS51257">
    <property type="entry name" value="PROKAR_LIPOPROTEIN"/>
    <property type="match status" value="1"/>
</dbReference>
<evidence type="ECO:0000313" key="2">
    <source>
        <dbReference type="EMBL" id="VIP01717.1"/>
    </source>
</evidence>
<dbReference type="KEGG" id="tim:GMBLW1_22430"/>